<dbReference type="InterPro" id="IPR022062">
    <property type="entry name" value="DUF3618"/>
</dbReference>
<keyword evidence="3" id="KW-1185">Reference proteome</keyword>
<sequence>MAKGLTPEELEREIRAQREALADTLEQLSARLGKGNLWAEAATLASTYGKDAGGLAVKAAKANPGRAAAIGAGAALALWGASRLMSKPEPETRLARFRHRAEDALGIDEKDTESLVKVLKARLEALEFQRDAEERRRAERRRQRLRAARGPLVYGLGVLAIGAAARALRGTDLSKAEARMGDLAEDLAKTMDRATPDDLKEALRPNARH</sequence>
<proteinExistence type="predicted"/>
<protein>
    <submittedName>
        <fullName evidence="2">DUF3618 domain-containing protein</fullName>
    </submittedName>
</protein>
<keyword evidence="1" id="KW-0175">Coiled coil</keyword>
<evidence type="ECO:0000256" key="1">
    <source>
        <dbReference type="SAM" id="Coils"/>
    </source>
</evidence>
<feature type="coiled-coil region" evidence="1">
    <location>
        <begin position="116"/>
        <end position="148"/>
    </location>
</feature>
<organism evidence="2 3">
    <name type="scientific">Mangrovicoccus algicola</name>
    <dbReference type="NCBI Taxonomy" id="2771008"/>
    <lineage>
        <taxon>Bacteria</taxon>
        <taxon>Pseudomonadati</taxon>
        <taxon>Pseudomonadota</taxon>
        <taxon>Alphaproteobacteria</taxon>
        <taxon>Rhodobacterales</taxon>
        <taxon>Paracoccaceae</taxon>
        <taxon>Mangrovicoccus</taxon>
    </lineage>
</organism>
<dbReference type="AlphaFoldDB" id="A0A8J6YYN2"/>
<dbReference type="Pfam" id="PF12277">
    <property type="entry name" value="DUF3618"/>
    <property type="match status" value="1"/>
</dbReference>
<accession>A0A8J6YYN2</accession>
<gene>
    <name evidence="2" type="ORF">ICN82_09430</name>
</gene>
<comment type="caution">
    <text evidence="2">The sequence shown here is derived from an EMBL/GenBank/DDBJ whole genome shotgun (WGS) entry which is preliminary data.</text>
</comment>
<evidence type="ECO:0000313" key="3">
    <source>
        <dbReference type="Proteomes" id="UP000609121"/>
    </source>
</evidence>
<evidence type="ECO:0000313" key="2">
    <source>
        <dbReference type="EMBL" id="MBE3638421.1"/>
    </source>
</evidence>
<dbReference type="Proteomes" id="UP000609121">
    <property type="component" value="Unassembled WGS sequence"/>
</dbReference>
<reference evidence="2" key="1">
    <citation type="submission" date="2020-09" db="EMBL/GenBank/DDBJ databases">
        <title>A novel bacterium of genus Mangrovicoccus, isolated from South China Sea.</title>
        <authorList>
            <person name="Huang H."/>
            <person name="Mo K."/>
            <person name="Hu Y."/>
        </authorList>
    </citation>
    <scope>NUCLEOTIDE SEQUENCE</scope>
    <source>
        <strain evidence="2">HB182678</strain>
    </source>
</reference>
<dbReference type="EMBL" id="JACVXA010000022">
    <property type="protein sequence ID" value="MBE3638421.1"/>
    <property type="molecule type" value="Genomic_DNA"/>
</dbReference>
<name>A0A8J6YYN2_9RHOB</name>
<dbReference type="RefSeq" id="WP_193182006.1">
    <property type="nucleotide sequence ID" value="NZ_JACVXA010000022.1"/>
</dbReference>